<dbReference type="EMBL" id="AVOT02042431">
    <property type="protein sequence ID" value="MBW0537833.1"/>
    <property type="molecule type" value="Genomic_DNA"/>
</dbReference>
<accession>A0A9Q3IDU0</accession>
<name>A0A9Q3IDU0_9BASI</name>
<dbReference type="Proteomes" id="UP000765509">
    <property type="component" value="Unassembled WGS sequence"/>
</dbReference>
<keyword evidence="2" id="KW-0548">Nucleotidyltransferase</keyword>
<dbReference type="GO" id="GO:0003964">
    <property type="term" value="F:RNA-directed DNA polymerase activity"/>
    <property type="evidence" value="ECO:0007669"/>
    <property type="project" value="UniProtKB-KW"/>
</dbReference>
<organism evidence="8 9">
    <name type="scientific">Austropuccinia psidii MF-1</name>
    <dbReference type="NCBI Taxonomy" id="1389203"/>
    <lineage>
        <taxon>Eukaryota</taxon>
        <taxon>Fungi</taxon>
        <taxon>Dikarya</taxon>
        <taxon>Basidiomycota</taxon>
        <taxon>Pucciniomycotina</taxon>
        <taxon>Pucciniomycetes</taxon>
        <taxon>Pucciniales</taxon>
        <taxon>Sphaerophragmiaceae</taxon>
        <taxon>Austropuccinia</taxon>
    </lineage>
</organism>
<keyword evidence="6" id="KW-0695">RNA-directed DNA polymerase</keyword>
<keyword evidence="5" id="KW-0378">Hydrolase</keyword>
<proteinExistence type="predicted"/>
<keyword evidence="9" id="KW-1185">Reference proteome</keyword>
<evidence type="ECO:0000259" key="7">
    <source>
        <dbReference type="Pfam" id="PF17917"/>
    </source>
</evidence>
<sequence length="197" mass="22867">MPDWKLPFKLYIDAFFEGQGSDLHQVQIVNDRPYEGSFCFISRKIKPTEARYGARQMECLCLIWAQEKPDYYLDGSVFEVITACNTVKSLLNIKTPNRNMLRWQISIQEYRGNMTIVHEAGNIHNNADGLSRWALPNACENPAYILQVQNLKFKLKKITSQMWEQNYLNTLEKAISKIGIFIFLLLYLTKMGKMLSA</sequence>
<evidence type="ECO:0000256" key="5">
    <source>
        <dbReference type="ARBA" id="ARBA00022801"/>
    </source>
</evidence>
<dbReference type="GO" id="GO:0004519">
    <property type="term" value="F:endonuclease activity"/>
    <property type="evidence" value="ECO:0007669"/>
    <property type="project" value="UniProtKB-KW"/>
</dbReference>
<evidence type="ECO:0000256" key="2">
    <source>
        <dbReference type="ARBA" id="ARBA00022695"/>
    </source>
</evidence>
<evidence type="ECO:0000256" key="1">
    <source>
        <dbReference type="ARBA" id="ARBA00022679"/>
    </source>
</evidence>
<feature type="domain" description="Reverse transcriptase RNase H-like" evidence="7">
    <location>
        <begin position="3"/>
        <end position="110"/>
    </location>
</feature>
<dbReference type="AlphaFoldDB" id="A0A9Q3IDU0"/>
<dbReference type="SUPFAM" id="SSF56672">
    <property type="entry name" value="DNA/RNA polymerases"/>
    <property type="match status" value="1"/>
</dbReference>
<keyword evidence="4" id="KW-0255">Endonuclease</keyword>
<dbReference type="InterPro" id="IPR050951">
    <property type="entry name" value="Retrovirus_Pol_polyprotein"/>
</dbReference>
<protein>
    <recommendedName>
        <fullName evidence="7">Reverse transcriptase RNase H-like domain-containing protein</fullName>
    </recommendedName>
</protein>
<dbReference type="GO" id="GO:0016787">
    <property type="term" value="F:hydrolase activity"/>
    <property type="evidence" value="ECO:0007669"/>
    <property type="project" value="UniProtKB-KW"/>
</dbReference>
<keyword evidence="1" id="KW-0808">Transferase</keyword>
<dbReference type="OrthoDB" id="3271192at2759"/>
<gene>
    <name evidence="8" type="ORF">O181_077548</name>
</gene>
<reference evidence="8" key="1">
    <citation type="submission" date="2021-03" db="EMBL/GenBank/DDBJ databases">
        <title>Draft genome sequence of rust myrtle Austropuccinia psidii MF-1, a brazilian biotype.</title>
        <authorList>
            <person name="Quecine M.C."/>
            <person name="Pachon D.M.R."/>
            <person name="Bonatelli M.L."/>
            <person name="Correr F.H."/>
            <person name="Franceschini L.M."/>
            <person name="Leite T.F."/>
            <person name="Margarido G.R.A."/>
            <person name="Almeida C.A."/>
            <person name="Ferrarezi J.A."/>
            <person name="Labate C.A."/>
        </authorList>
    </citation>
    <scope>NUCLEOTIDE SEQUENCE</scope>
    <source>
        <strain evidence="8">MF-1</strain>
    </source>
</reference>
<dbReference type="InterPro" id="IPR043502">
    <property type="entry name" value="DNA/RNA_pol_sf"/>
</dbReference>
<evidence type="ECO:0000256" key="3">
    <source>
        <dbReference type="ARBA" id="ARBA00022722"/>
    </source>
</evidence>
<dbReference type="PANTHER" id="PTHR37984">
    <property type="entry name" value="PROTEIN CBG26694"/>
    <property type="match status" value="1"/>
</dbReference>
<keyword evidence="3" id="KW-0540">Nuclease</keyword>
<evidence type="ECO:0000313" key="8">
    <source>
        <dbReference type="EMBL" id="MBW0537833.1"/>
    </source>
</evidence>
<evidence type="ECO:0000256" key="4">
    <source>
        <dbReference type="ARBA" id="ARBA00022759"/>
    </source>
</evidence>
<dbReference type="InterPro" id="IPR041373">
    <property type="entry name" value="RT_RNaseH"/>
</dbReference>
<evidence type="ECO:0000256" key="6">
    <source>
        <dbReference type="ARBA" id="ARBA00022918"/>
    </source>
</evidence>
<dbReference type="PANTHER" id="PTHR37984:SF5">
    <property type="entry name" value="PROTEIN NYNRIN-LIKE"/>
    <property type="match status" value="1"/>
</dbReference>
<dbReference type="Pfam" id="PF17917">
    <property type="entry name" value="RT_RNaseH"/>
    <property type="match status" value="1"/>
</dbReference>
<comment type="caution">
    <text evidence="8">The sequence shown here is derived from an EMBL/GenBank/DDBJ whole genome shotgun (WGS) entry which is preliminary data.</text>
</comment>
<evidence type="ECO:0000313" key="9">
    <source>
        <dbReference type="Proteomes" id="UP000765509"/>
    </source>
</evidence>